<keyword evidence="8" id="KW-1185">Reference proteome</keyword>
<name>A0A067QK32_ZOONE</name>
<dbReference type="InterPro" id="IPR042178">
    <property type="entry name" value="Serpin_sf_1"/>
</dbReference>
<feature type="region of interest" description="Disordered" evidence="4">
    <location>
        <begin position="159"/>
        <end position="182"/>
    </location>
</feature>
<feature type="domain" description="Serpin" evidence="6">
    <location>
        <begin position="46"/>
        <end position="727"/>
    </location>
</feature>
<dbReference type="InterPro" id="IPR023796">
    <property type="entry name" value="Serpin_dom"/>
</dbReference>
<sequence>MGTAVTGILAALLLTSTLALPPKRLRRNTAADTSNFVGEGTNDLATAILQGYVDTESNLAFSPLGYAALLAIMAEGARGDTKEQLDNALHLPKDPQVTRIAYNTVLKRLKVKDSVNHPEFRNWFYVYKNFTVESDYKTIIQENYLTELKDVDRDDSVVPEKLTNDSMTPENSAADSMIPEKSVDESVIPEKLEGSSVSETTEVTVVSDKTTDDDNITEKIEDPMPSAESEEIMQVSDGEDLAEPSKNGPLKIVFPIPFPEKLKLRKMYDDREASSSGAVMTMQEEMLGNKGEEEKATSEKKSEKTEEIKDDKTEAENKDKIKETESMNEEMEIPNDEMKEGDGVGIKNDQIKEDNTMEVMKEETKDKMEGMKDDKTEAMKDDKLQAMKDKEMESMKVENVEEMKEEMISDKEKENDKKGSMSDGITDEITKDNIKTEEVVMEDKDKKNEDMITGVMMKEEMKVDTEKDTTSSMGRKARHLDLRRLSRGYLQTDDVSSSLSGNNIVRKDTKSETISEMVVFNGLFFKGTWTTPFVRQKEDSFYKSASEKSTVTMMNTKGNFSAGNVPELDSVAIELPYKGGRYSLLILIPNSRTGLSQLTSDLAGYSLKNVQKHLQFQEVEVSLPTFEIQTITKPIEALKKFGVTDVFSKEKADLSGISKDSGLFVGELVQQVTVKVDNGSSDYNYITAESISTRSEVFKIAADRPFLYFVRDTEGNLIVVAGKVTDPSRPIADP</sequence>
<dbReference type="SMART" id="SM00093">
    <property type="entry name" value="SERPIN"/>
    <property type="match status" value="1"/>
</dbReference>
<dbReference type="PROSITE" id="PS00284">
    <property type="entry name" value="SERPIN"/>
    <property type="match status" value="1"/>
</dbReference>
<feature type="signal peptide" evidence="5">
    <location>
        <begin position="1"/>
        <end position="19"/>
    </location>
</feature>
<feature type="compositionally biased region" description="Polar residues" evidence="4">
    <location>
        <begin position="164"/>
        <end position="174"/>
    </location>
</feature>
<feature type="region of interest" description="Disordered" evidence="4">
    <location>
        <begin position="274"/>
        <end position="426"/>
    </location>
</feature>
<feature type="compositionally biased region" description="Basic and acidic residues" evidence="4">
    <location>
        <begin position="349"/>
        <end position="420"/>
    </location>
</feature>
<dbReference type="InterPro" id="IPR023795">
    <property type="entry name" value="Serpin_CS"/>
</dbReference>
<dbReference type="PANTHER" id="PTHR11461:SF292">
    <property type="entry name" value="SERPIN 100A"/>
    <property type="match status" value="1"/>
</dbReference>
<dbReference type="Gene3D" id="3.30.497.10">
    <property type="entry name" value="Antithrombin, subunit I, domain 2"/>
    <property type="match status" value="2"/>
</dbReference>
<evidence type="ECO:0000256" key="5">
    <source>
        <dbReference type="SAM" id="SignalP"/>
    </source>
</evidence>
<dbReference type="InterPro" id="IPR042185">
    <property type="entry name" value="Serpin_sf_2"/>
</dbReference>
<protein>
    <submittedName>
        <fullName evidence="7">Heparin cofactor 2</fullName>
    </submittedName>
</protein>
<dbReference type="eggNOG" id="KOG2392">
    <property type="taxonomic scope" value="Eukaryota"/>
</dbReference>
<proteinExistence type="inferred from homology"/>
<keyword evidence="1" id="KW-0646">Protease inhibitor</keyword>
<dbReference type="InterPro" id="IPR036186">
    <property type="entry name" value="Serpin_sf"/>
</dbReference>
<dbReference type="EMBL" id="KK853245">
    <property type="protein sequence ID" value="KDR09405.1"/>
    <property type="molecule type" value="Genomic_DNA"/>
</dbReference>
<evidence type="ECO:0000256" key="1">
    <source>
        <dbReference type="ARBA" id="ARBA00022690"/>
    </source>
</evidence>
<gene>
    <name evidence="7" type="ORF">L798_00682</name>
</gene>
<evidence type="ECO:0000313" key="8">
    <source>
        <dbReference type="Proteomes" id="UP000027135"/>
    </source>
</evidence>
<feature type="compositionally biased region" description="Basic and acidic residues" evidence="4">
    <location>
        <begin position="290"/>
        <end position="325"/>
    </location>
</feature>
<dbReference type="Pfam" id="PF00079">
    <property type="entry name" value="Serpin"/>
    <property type="match status" value="2"/>
</dbReference>
<feature type="chain" id="PRO_5001644131" evidence="5">
    <location>
        <begin position="20"/>
        <end position="734"/>
    </location>
</feature>
<evidence type="ECO:0000313" key="7">
    <source>
        <dbReference type="EMBL" id="KDR09405.1"/>
    </source>
</evidence>
<evidence type="ECO:0000259" key="6">
    <source>
        <dbReference type="SMART" id="SM00093"/>
    </source>
</evidence>
<dbReference type="OMA" id="KNEDMIT"/>
<dbReference type="InterPro" id="IPR000215">
    <property type="entry name" value="Serpin_fam"/>
</dbReference>
<feature type="compositionally biased region" description="Acidic residues" evidence="4">
    <location>
        <begin position="326"/>
        <end position="335"/>
    </location>
</feature>
<dbReference type="FunCoup" id="A0A067QK32">
    <property type="interactions" value="22"/>
</dbReference>
<keyword evidence="5" id="KW-0732">Signal</keyword>
<dbReference type="InParanoid" id="A0A067QK32"/>
<comment type="similarity">
    <text evidence="3">Belongs to the serpin family.</text>
</comment>
<evidence type="ECO:0000256" key="2">
    <source>
        <dbReference type="ARBA" id="ARBA00022900"/>
    </source>
</evidence>
<reference evidence="7 8" key="1">
    <citation type="journal article" date="2014" name="Nat. Commun.">
        <title>Molecular traces of alternative social organization in a termite genome.</title>
        <authorList>
            <person name="Terrapon N."/>
            <person name="Li C."/>
            <person name="Robertson H.M."/>
            <person name="Ji L."/>
            <person name="Meng X."/>
            <person name="Booth W."/>
            <person name="Chen Z."/>
            <person name="Childers C.P."/>
            <person name="Glastad K.M."/>
            <person name="Gokhale K."/>
            <person name="Gowin J."/>
            <person name="Gronenberg W."/>
            <person name="Hermansen R.A."/>
            <person name="Hu H."/>
            <person name="Hunt B.G."/>
            <person name="Huylmans A.K."/>
            <person name="Khalil S.M."/>
            <person name="Mitchell R.D."/>
            <person name="Munoz-Torres M.C."/>
            <person name="Mustard J.A."/>
            <person name="Pan H."/>
            <person name="Reese J.T."/>
            <person name="Scharf M.E."/>
            <person name="Sun F."/>
            <person name="Vogel H."/>
            <person name="Xiao J."/>
            <person name="Yang W."/>
            <person name="Yang Z."/>
            <person name="Yang Z."/>
            <person name="Zhou J."/>
            <person name="Zhu J."/>
            <person name="Brent C.S."/>
            <person name="Elsik C.G."/>
            <person name="Goodisman M.A."/>
            <person name="Liberles D.A."/>
            <person name="Roe R.M."/>
            <person name="Vargo E.L."/>
            <person name="Vilcinskas A."/>
            <person name="Wang J."/>
            <person name="Bornberg-Bauer E."/>
            <person name="Korb J."/>
            <person name="Zhang G."/>
            <person name="Liebig J."/>
        </authorList>
    </citation>
    <scope>NUCLEOTIDE SEQUENCE [LARGE SCALE GENOMIC DNA]</scope>
    <source>
        <tissue evidence="7">Whole organism</tissue>
    </source>
</reference>
<dbReference type="PANTHER" id="PTHR11461">
    <property type="entry name" value="SERINE PROTEASE INHIBITOR, SERPIN"/>
    <property type="match status" value="1"/>
</dbReference>
<accession>A0A067QK32</accession>
<dbReference type="AlphaFoldDB" id="A0A067QK32"/>
<keyword evidence="2" id="KW-0722">Serine protease inhibitor</keyword>
<dbReference type="SUPFAM" id="SSF56574">
    <property type="entry name" value="Serpins"/>
    <property type="match status" value="2"/>
</dbReference>
<evidence type="ECO:0000256" key="3">
    <source>
        <dbReference type="RuleBase" id="RU000411"/>
    </source>
</evidence>
<organism evidence="7 8">
    <name type="scientific">Zootermopsis nevadensis</name>
    <name type="common">Dampwood termite</name>
    <dbReference type="NCBI Taxonomy" id="136037"/>
    <lineage>
        <taxon>Eukaryota</taxon>
        <taxon>Metazoa</taxon>
        <taxon>Ecdysozoa</taxon>
        <taxon>Arthropoda</taxon>
        <taxon>Hexapoda</taxon>
        <taxon>Insecta</taxon>
        <taxon>Pterygota</taxon>
        <taxon>Neoptera</taxon>
        <taxon>Polyneoptera</taxon>
        <taxon>Dictyoptera</taxon>
        <taxon>Blattodea</taxon>
        <taxon>Blattoidea</taxon>
        <taxon>Termitoidae</taxon>
        <taxon>Termopsidae</taxon>
        <taxon>Zootermopsis</taxon>
    </lineage>
</organism>
<dbReference type="Gene3D" id="2.30.39.10">
    <property type="entry name" value="Alpha-1-antitrypsin, domain 1"/>
    <property type="match status" value="1"/>
</dbReference>
<dbReference type="Proteomes" id="UP000027135">
    <property type="component" value="Unassembled WGS sequence"/>
</dbReference>
<dbReference type="GO" id="GO:0004867">
    <property type="term" value="F:serine-type endopeptidase inhibitor activity"/>
    <property type="evidence" value="ECO:0007669"/>
    <property type="project" value="UniProtKB-KW"/>
</dbReference>
<evidence type="ECO:0000256" key="4">
    <source>
        <dbReference type="SAM" id="MobiDB-lite"/>
    </source>
</evidence>
<dbReference type="GO" id="GO:0005615">
    <property type="term" value="C:extracellular space"/>
    <property type="evidence" value="ECO:0007669"/>
    <property type="project" value="InterPro"/>
</dbReference>